<gene>
    <name evidence="2" type="ORF">MANES_11G073000</name>
</gene>
<protein>
    <submittedName>
        <fullName evidence="2">Uncharacterized protein</fullName>
    </submittedName>
</protein>
<reference evidence="2" key="1">
    <citation type="submission" date="2016-02" db="EMBL/GenBank/DDBJ databases">
        <title>WGS assembly of Manihot esculenta.</title>
        <authorList>
            <person name="Bredeson J.V."/>
            <person name="Prochnik S.E."/>
            <person name="Lyons J.B."/>
            <person name="Schmutz J."/>
            <person name="Grimwood J."/>
            <person name="Vrebalov J."/>
            <person name="Bart R.S."/>
            <person name="Amuge T."/>
            <person name="Ferguson M.E."/>
            <person name="Green R."/>
            <person name="Putnam N."/>
            <person name="Stites J."/>
            <person name="Rounsley S."/>
            <person name="Rokhsar D.S."/>
        </authorList>
    </citation>
    <scope>NUCLEOTIDE SEQUENCE [LARGE SCALE GENOMIC DNA]</scope>
    <source>
        <tissue evidence="2">Leaf</tissue>
    </source>
</reference>
<feature type="region of interest" description="Disordered" evidence="1">
    <location>
        <begin position="26"/>
        <end position="48"/>
    </location>
</feature>
<name>A0A2C9V171_MANES</name>
<dbReference type="AlphaFoldDB" id="A0A2C9V171"/>
<accession>A0A2C9V171</accession>
<evidence type="ECO:0000313" key="2">
    <source>
        <dbReference type="EMBL" id="OAY37074.1"/>
    </source>
</evidence>
<evidence type="ECO:0000256" key="1">
    <source>
        <dbReference type="SAM" id="MobiDB-lite"/>
    </source>
</evidence>
<dbReference type="EMBL" id="CM004397">
    <property type="protein sequence ID" value="OAY37074.1"/>
    <property type="molecule type" value="Genomic_DNA"/>
</dbReference>
<organism evidence="2">
    <name type="scientific">Manihot esculenta</name>
    <name type="common">Cassava</name>
    <name type="synonym">Jatropha manihot</name>
    <dbReference type="NCBI Taxonomy" id="3983"/>
    <lineage>
        <taxon>Eukaryota</taxon>
        <taxon>Viridiplantae</taxon>
        <taxon>Streptophyta</taxon>
        <taxon>Embryophyta</taxon>
        <taxon>Tracheophyta</taxon>
        <taxon>Spermatophyta</taxon>
        <taxon>Magnoliopsida</taxon>
        <taxon>eudicotyledons</taxon>
        <taxon>Gunneridae</taxon>
        <taxon>Pentapetalae</taxon>
        <taxon>rosids</taxon>
        <taxon>fabids</taxon>
        <taxon>Malpighiales</taxon>
        <taxon>Euphorbiaceae</taxon>
        <taxon>Crotonoideae</taxon>
        <taxon>Manihoteae</taxon>
        <taxon>Manihot</taxon>
    </lineage>
</organism>
<sequence length="48" mass="5615">MLKSCLNNTIVNFEKKKREIKCTLNANTREQGNQMQQMTNREQGNQNS</sequence>
<proteinExistence type="predicted"/>